<protein>
    <submittedName>
        <fullName evidence="2">Uncharacterized protein</fullName>
    </submittedName>
</protein>
<organism evidence="2 3">
    <name type="scientific">Pseudonocardia kunmingensis</name>
    <dbReference type="NCBI Taxonomy" id="630975"/>
    <lineage>
        <taxon>Bacteria</taxon>
        <taxon>Bacillati</taxon>
        <taxon>Actinomycetota</taxon>
        <taxon>Actinomycetes</taxon>
        <taxon>Pseudonocardiales</taxon>
        <taxon>Pseudonocardiaceae</taxon>
        <taxon>Pseudonocardia</taxon>
    </lineage>
</organism>
<comment type="caution">
    <text evidence="2">The sequence shown here is derived from an EMBL/GenBank/DDBJ whole genome shotgun (WGS) entry which is preliminary data.</text>
</comment>
<keyword evidence="1" id="KW-0812">Transmembrane</keyword>
<sequence>MLCAQGIPAAAPQSVRQARCDDLRDVLGPVLAALALTAGTLVTLRLAAMFALRIGPPPWAPRRLVTGQDQLVAIGVSRI</sequence>
<keyword evidence="1" id="KW-0472">Membrane</keyword>
<reference evidence="2 3" key="1">
    <citation type="submission" date="2019-06" db="EMBL/GenBank/DDBJ databases">
        <title>Sequencing the genomes of 1000 actinobacteria strains.</title>
        <authorList>
            <person name="Klenk H.-P."/>
        </authorList>
    </citation>
    <scope>NUCLEOTIDE SEQUENCE [LARGE SCALE GENOMIC DNA]</scope>
    <source>
        <strain evidence="2 3">DSM 45301</strain>
    </source>
</reference>
<evidence type="ECO:0000313" key="3">
    <source>
        <dbReference type="Proteomes" id="UP000315677"/>
    </source>
</evidence>
<keyword evidence="3" id="KW-1185">Reference proteome</keyword>
<feature type="transmembrane region" description="Helical" evidence="1">
    <location>
        <begin position="30"/>
        <end position="52"/>
    </location>
</feature>
<dbReference type="AlphaFoldDB" id="A0A543DKR5"/>
<dbReference type="Proteomes" id="UP000315677">
    <property type="component" value="Unassembled WGS sequence"/>
</dbReference>
<proteinExistence type="predicted"/>
<gene>
    <name evidence="2" type="ORF">FB558_5702</name>
</gene>
<evidence type="ECO:0000256" key="1">
    <source>
        <dbReference type="SAM" id="Phobius"/>
    </source>
</evidence>
<accession>A0A543DKR5</accession>
<keyword evidence="1" id="KW-1133">Transmembrane helix</keyword>
<dbReference type="EMBL" id="VFPA01000003">
    <property type="protein sequence ID" value="TQM09924.1"/>
    <property type="molecule type" value="Genomic_DNA"/>
</dbReference>
<evidence type="ECO:0000313" key="2">
    <source>
        <dbReference type="EMBL" id="TQM09924.1"/>
    </source>
</evidence>
<name>A0A543DKR5_9PSEU</name>